<evidence type="ECO:0000313" key="2">
    <source>
        <dbReference type="Proteomes" id="UP000063991"/>
    </source>
</evidence>
<proteinExistence type="predicted"/>
<evidence type="ECO:0000313" key="1">
    <source>
        <dbReference type="EMBL" id="AMJ99563.1"/>
    </source>
</evidence>
<dbReference type="Proteomes" id="UP000063991">
    <property type="component" value="Chromosome"/>
</dbReference>
<name>A0A126Q2T2_ALTMA</name>
<dbReference type="AlphaFoldDB" id="A0A126Q2T2"/>
<reference evidence="1 2" key="1">
    <citation type="submission" date="2015-12" db="EMBL/GenBank/DDBJ databases">
        <authorList>
            <person name="Shamseldin A."/>
            <person name="Moawad H."/>
            <person name="Abd El-Rahim W.M."/>
            <person name="Sadowsky M.J."/>
        </authorList>
    </citation>
    <scope>NUCLEOTIDE SEQUENCE [LARGE SCALE GENOMIC DNA]</scope>
    <source>
        <strain evidence="1 2">D7</strain>
    </source>
</reference>
<accession>A0A126Q2T2</accession>
<gene>
    <name evidence="1" type="ORF">AVL55_16220</name>
</gene>
<organism evidence="1 2">
    <name type="scientific">Alteromonas macleodii</name>
    <name type="common">Pseudoalteromonas macleodii</name>
    <dbReference type="NCBI Taxonomy" id="28108"/>
    <lineage>
        <taxon>Bacteria</taxon>
        <taxon>Pseudomonadati</taxon>
        <taxon>Pseudomonadota</taxon>
        <taxon>Gammaproteobacteria</taxon>
        <taxon>Alteromonadales</taxon>
        <taxon>Alteromonadaceae</taxon>
        <taxon>Alteromonas/Salinimonas group</taxon>
        <taxon>Alteromonas</taxon>
    </lineage>
</organism>
<sequence length="244" mass="28055">MSRHVLLIFEGEKTELNYYQSLKKAFFDQDETAVCVCVFGNDVYELSEELLEDPDLDVVELLRESKTQPKNQEALAGISRHKFTEIYLFFDLEYNDDKFSFETLETFINLYSDETDLGYAFINYPMVEATRHVKTPESFLSSQISVSSCRGKIYKRLSAEEGTKELSDARKITHSDWIQLACINHKKACLITNEEHETLTSQLSILLSQKRKVQTSEIIFILAGLPLFLVHHFGLSLINSLSTE</sequence>
<protein>
    <submittedName>
        <fullName evidence="1">Uncharacterized protein</fullName>
    </submittedName>
</protein>
<dbReference type="OrthoDB" id="9796831at2"/>
<dbReference type="EMBL" id="CP014323">
    <property type="protein sequence ID" value="AMJ99563.1"/>
    <property type="molecule type" value="Genomic_DNA"/>
</dbReference>
<dbReference type="RefSeq" id="WP_049588284.1">
    <property type="nucleotide sequence ID" value="NZ_CP014323.1"/>
</dbReference>